<evidence type="ECO:0000313" key="2">
    <source>
        <dbReference type="Proteomes" id="UP000054007"/>
    </source>
</evidence>
<organism evidence="1 2">
    <name type="scientific">Cylindrobasidium torrendii FP15055 ss-10</name>
    <dbReference type="NCBI Taxonomy" id="1314674"/>
    <lineage>
        <taxon>Eukaryota</taxon>
        <taxon>Fungi</taxon>
        <taxon>Dikarya</taxon>
        <taxon>Basidiomycota</taxon>
        <taxon>Agaricomycotina</taxon>
        <taxon>Agaricomycetes</taxon>
        <taxon>Agaricomycetidae</taxon>
        <taxon>Agaricales</taxon>
        <taxon>Marasmiineae</taxon>
        <taxon>Physalacriaceae</taxon>
        <taxon>Cylindrobasidium</taxon>
    </lineage>
</organism>
<evidence type="ECO:0000313" key="1">
    <source>
        <dbReference type="EMBL" id="KIY61752.1"/>
    </source>
</evidence>
<protein>
    <submittedName>
        <fullName evidence="1">Uncharacterized protein</fullName>
    </submittedName>
</protein>
<accession>A0A0D7AU81</accession>
<name>A0A0D7AU81_9AGAR</name>
<sequence length="580" mass="64560">MDQLHDADRMHVRLHLVGSPEDFPAEIQSLTQSLEYLAQDVMEVDLIAEQDPRLGRALKAAHSCSARARRVIMERDLYGDIEPEPTTQAVGLAPGYILEQCEPELQPHFQCEYSRAIYPCWQGNSSSRLLRPYGSLVSAVTMPLYLAESNIDASGDDDTDCSYLIEAFDPLLQAHLLRNNHGHDEIPFPVLFVAVADEIYELLASAVLHIHALGMCTPCLAFLHNPLDFQLRAVWAWSAPRQDHPCLEVHVAHAPWSTMTSPELGIFDMEDKESATALAIYLHSISSDLYINALTAQENALGISNNLKKTSAVYWRVDQNNFFHEKCNHIENIKQWLCDLDAFSDTLFSPPSMWPPQEGLDGEKMIITGLRTVNNDKTKLVEAKSALAGAKRALKLWMSLHPSIVFADLSQISALEIDLSSAVRLDPDLALCRGNRVTRCHFPAPEFREQDTTPEPLKMSLEYLRCSLPPCVNIASTGTSQLALPVIPPEIDTDNESDIGISCTLSALEDVEAIMNFRAAGQVENWLRINLNLAPLSPLDATMTVYLMDNISTFSKVCDLSKHIAKSVRNVNHLSPLISE</sequence>
<keyword evidence="2" id="KW-1185">Reference proteome</keyword>
<dbReference type="AlphaFoldDB" id="A0A0D7AU81"/>
<gene>
    <name evidence="1" type="ORF">CYLTODRAFT_427355</name>
</gene>
<dbReference type="Proteomes" id="UP000054007">
    <property type="component" value="Unassembled WGS sequence"/>
</dbReference>
<dbReference type="STRING" id="1314674.A0A0D7AU81"/>
<dbReference type="EMBL" id="KN880878">
    <property type="protein sequence ID" value="KIY61752.1"/>
    <property type="molecule type" value="Genomic_DNA"/>
</dbReference>
<reference evidence="1 2" key="1">
    <citation type="journal article" date="2015" name="Fungal Genet. Biol.">
        <title>Evolution of novel wood decay mechanisms in Agaricales revealed by the genome sequences of Fistulina hepatica and Cylindrobasidium torrendii.</title>
        <authorList>
            <person name="Floudas D."/>
            <person name="Held B.W."/>
            <person name="Riley R."/>
            <person name="Nagy L.G."/>
            <person name="Koehler G."/>
            <person name="Ransdell A.S."/>
            <person name="Younus H."/>
            <person name="Chow J."/>
            <person name="Chiniquy J."/>
            <person name="Lipzen A."/>
            <person name="Tritt A."/>
            <person name="Sun H."/>
            <person name="Haridas S."/>
            <person name="LaButti K."/>
            <person name="Ohm R.A."/>
            <person name="Kues U."/>
            <person name="Blanchette R.A."/>
            <person name="Grigoriev I.V."/>
            <person name="Minto R.E."/>
            <person name="Hibbett D.S."/>
        </authorList>
    </citation>
    <scope>NUCLEOTIDE SEQUENCE [LARGE SCALE GENOMIC DNA]</scope>
    <source>
        <strain evidence="1 2">FP15055 ss-10</strain>
    </source>
</reference>
<proteinExistence type="predicted"/>
<dbReference type="OrthoDB" id="2919059at2759"/>